<sequence>YPKMWRYIASRGIFSICAERSDGAEERSDDCRNTRCQILCILHFYILDSERSDECIDFTMMLNDVFFFFCVSVYTRTCRNNASISNCGGGFL</sequence>
<evidence type="ECO:0000313" key="1">
    <source>
        <dbReference type="EMBL" id="KAF0754500.1"/>
    </source>
</evidence>
<gene>
    <name evidence="1" type="ORF">FWK35_00010997</name>
</gene>
<reference evidence="1 2" key="1">
    <citation type="submission" date="2019-08" db="EMBL/GenBank/DDBJ databases">
        <title>Whole genome of Aphis craccivora.</title>
        <authorList>
            <person name="Voronova N.V."/>
            <person name="Shulinski R.S."/>
            <person name="Bandarenka Y.V."/>
            <person name="Zhorov D.G."/>
            <person name="Warner D."/>
        </authorList>
    </citation>
    <scope>NUCLEOTIDE SEQUENCE [LARGE SCALE GENOMIC DNA]</scope>
    <source>
        <strain evidence="1">180601</strain>
        <tissue evidence="1">Whole Body</tissue>
    </source>
</reference>
<evidence type="ECO:0000313" key="2">
    <source>
        <dbReference type="Proteomes" id="UP000478052"/>
    </source>
</evidence>
<accession>A0A6G0YEJ7</accession>
<protein>
    <submittedName>
        <fullName evidence="1">Uncharacterized protein</fullName>
    </submittedName>
</protein>
<dbReference type="Proteomes" id="UP000478052">
    <property type="component" value="Unassembled WGS sequence"/>
</dbReference>
<proteinExistence type="predicted"/>
<dbReference type="AlphaFoldDB" id="A0A6G0YEJ7"/>
<dbReference type="EMBL" id="VUJU01004394">
    <property type="protein sequence ID" value="KAF0754500.1"/>
    <property type="molecule type" value="Genomic_DNA"/>
</dbReference>
<keyword evidence="2" id="KW-1185">Reference proteome</keyword>
<comment type="caution">
    <text evidence="1">The sequence shown here is derived from an EMBL/GenBank/DDBJ whole genome shotgun (WGS) entry which is preliminary data.</text>
</comment>
<organism evidence="1 2">
    <name type="scientific">Aphis craccivora</name>
    <name type="common">Cowpea aphid</name>
    <dbReference type="NCBI Taxonomy" id="307492"/>
    <lineage>
        <taxon>Eukaryota</taxon>
        <taxon>Metazoa</taxon>
        <taxon>Ecdysozoa</taxon>
        <taxon>Arthropoda</taxon>
        <taxon>Hexapoda</taxon>
        <taxon>Insecta</taxon>
        <taxon>Pterygota</taxon>
        <taxon>Neoptera</taxon>
        <taxon>Paraneoptera</taxon>
        <taxon>Hemiptera</taxon>
        <taxon>Sternorrhyncha</taxon>
        <taxon>Aphidomorpha</taxon>
        <taxon>Aphidoidea</taxon>
        <taxon>Aphididae</taxon>
        <taxon>Aphidini</taxon>
        <taxon>Aphis</taxon>
        <taxon>Aphis</taxon>
    </lineage>
</organism>
<name>A0A6G0YEJ7_APHCR</name>
<feature type="non-terminal residue" evidence="1">
    <location>
        <position position="1"/>
    </location>
</feature>